<evidence type="ECO:0000256" key="1">
    <source>
        <dbReference type="SAM" id="MobiDB-lite"/>
    </source>
</evidence>
<sequence length="166" mass="16269">MTLSSIKFIITLFALLTILPNLVAPLPSPIDSTSTPMTKDDHQLYKRCFFPRFLSFGCAMPCFFSCQPAMMPMNGGGQNGGGQNGGGQNGGGQNGGGQNGGGQNGGGQSGGGQGDGGQNGGGQNGGGQNGGGQNGGGQNGGGQNGGGQSGNGGKCQNGNGKRRNKN</sequence>
<protein>
    <submittedName>
        <fullName evidence="3">6612_t:CDS:1</fullName>
    </submittedName>
</protein>
<comment type="caution">
    <text evidence="3">The sequence shown here is derived from an EMBL/GenBank/DDBJ whole genome shotgun (WGS) entry which is preliminary data.</text>
</comment>
<dbReference type="Proteomes" id="UP000789759">
    <property type="component" value="Unassembled WGS sequence"/>
</dbReference>
<feature type="non-terminal residue" evidence="3">
    <location>
        <position position="166"/>
    </location>
</feature>
<reference evidence="3" key="1">
    <citation type="submission" date="2021-06" db="EMBL/GenBank/DDBJ databases">
        <authorList>
            <person name="Kallberg Y."/>
            <person name="Tangrot J."/>
            <person name="Rosling A."/>
        </authorList>
    </citation>
    <scope>NUCLEOTIDE SEQUENCE</scope>
    <source>
        <strain evidence="3">FL966</strain>
    </source>
</reference>
<proteinExistence type="predicted"/>
<keyword evidence="2" id="KW-0732">Signal</keyword>
<gene>
    <name evidence="3" type="ORF">CPELLU_LOCUS14292</name>
</gene>
<accession>A0A9N9NJV4</accession>
<dbReference type="AlphaFoldDB" id="A0A9N9NJV4"/>
<organism evidence="3 4">
    <name type="scientific">Cetraspora pellucida</name>
    <dbReference type="NCBI Taxonomy" id="1433469"/>
    <lineage>
        <taxon>Eukaryota</taxon>
        <taxon>Fungi</taxon>
        <taxon>Fungi incertae sedis</taxon>
        <taxon>Mucoromycota</taxon>
        <taxon>Glomeromycotina</taxon>
        <taxon>Glomeromycetes</taxon>
        <taxon>Diversisporales</taxon>
        <taxon>Gigasporaceae</taxon>
        <taxon>Cetraspora</taxon>
    </lineage>
</organism>
<feature type="compositionally biased region" description="Gly residues" evidence="1">
    <location>
        <begin position="74"/>
        <end position="155"/>
    </location>
</feature>
<feature type="chain" id="PRO_5040377815" evidence="2">
    <location>
        <begin position="26"/>
        <end position="166"/>
    </location>
</feature>
<feature type="signal peptide" evidence="2">
    <location>
        <begin position="1"/>
        <end position="25"/>
    </location>
</feature>
<feature type="region of interest" description="Disordered" evidence="1">
    <location>
        <begin position="73"/>
        <end position="166"/>
    </location>
</feature>
<keyword evidence="4" id="KW-1185">Reference proteome</keyword>
<evidence type="ECO:0000313" key="4">
    <source>
        <dbReference type="Proteomes" id="UP000789759"/>
    </source>
</evidence>
<name>A0A9N9NJV4_9GLOM</name>
<dbReference type="EMBL" id="CAJVQA010016701">
    <property type="protein sequence ID" value="CAG8744588.1"/>
    <property type="molecule type" value="Genomic_DNA"/>
</dbReference>
<evidence type="ECO:0000313" key="3">
    <source>
        <dbReference type="EMBL" id="CAG8744588.1"/>
    </source>
</evidence>
<evidence type="ECO:0000256" key="2">
    <source>
        <dbReference type="SAM" id="SignalP"/>
    </source>
</evidence>